<accession>A0A2A5AY67</accession>
<name>A0A2A5AY67_9GAMM</name>
<protein>
    <submittedName>
        <fullName evidence="2">Uncharacterized protein</fullName>
    </submittedName>
</protein>
<organism evidence="2 3">
    <name type="scientific">SAR86 cluster bacterium</name>
    <dbReference type="NCBI Taxonomy" id="2030880"/>
    <lineage>
        <taxon>Bacteria</taxon>
        <taxon>Pseudomonadati</taxon>
        <taxon>Pseudomonadota</taxon>
        <taxon>Gammaproteobacteria</taxon>
        <taxon>SAR86 cluster</taxon>
    </lineage>
</organism>
<feature type="transmembrane region" description="Helical" evidence="1">
    <location>
        <begin position="42"/>
        <end position="63"/>
    </location>
</feature>
<feature type="transmembrane region" description="Helical" evidence="1">
    <location>
        <begin position="100"/>
        <end position="121"/>
    </location>
</feature>
<evidence type="ECO:0000256" key="1">
    <source>
        <dbReference type="SAM" id="Phobius"/>
    </source>
</evidence>
<keyword evidence="1" id="KW-1133">Transmembrane helix</keyword>
<comment type="caution">
    <text evidence="2">The sequence shown here is derived from an EMBL/GenBank/DDBJ whole genome shotgun (WGS) entry which is preliminary data.</text>
</comment>
<evidence type="ECO:0000313" key="2">
    <source>
        <dbReference type="EMBL" id="PCJ24041.1"/>
    </source>
</evidence>
<keyword evidence="1" id="KW-0812">Transmembrane</keyword>
<keyword evidence="1" id="KW-0472">Membrane</keyword>
<feature type="transmembrane region" description="Helical" evidence="1">
    <location>
        <begin position="69"/>
        <end position="88"/>
    </location>
</feature>
<sequence>MLAEINEQIAQFPTWIQRWLVWMQFILIVCPVLFIKFREAQALVVAQVFNFAVGAVVVILQNYQVTKLFGLGHVFWAVAFVYILRRWLKGKIKLQGFDAYNLAYVVWLPTAMLTLVVSLVFDGYDLVAYANGLRMPLIEYYNQR</sequence>
<proteinExistence type="predicted"/>
<dbReference type="AlphaFoldDB" id="A0A2A5AY67"/>
<gene>
    <name evidence="2" type="ORF">COA96_10550</name>
</gene>
<evidence type="ECO:0000313" key="3">
    <source>
        <dbReference type="Proteomes" id="UP000218327"/>
    </source>
</evidence>
<feature type="transmembrane region" description="Helical" evidence="1">
    <location>
        <begin position="16"/>
        <end position="35"/>
    </location>
</feature>
<dbReference type="Proteomes" id="UP000218327">
    <property type="component" value="Unassembled WGS sequence"/>
</dbReference>
<dbReference type="EMBL" id="NVVJ01000031">
    <property type="protein sequence ID" value="PCJ24041.1"/>
    <property type="molecule type" value="Genomic_DNA"/>
</dbReference>
<reference evidence="3" key="1">
    <citation type="submission" date="2017-08" db="EMBL/GenBank/DDBJ databases">
        <title>A dynamic microbial community with high functional redundancy inhabits the cold, oxic subseafloor aquifer.</title>
        <authorList>
            <person name="Tully B.J."/>
            <person name="Wheat C.G."/>
            <person name="Glazer B.T."/>
            <person name="Huber J.A."/>
        </authorList>
    </citation>
    <scope>NUCLEOTIDE SEQUENCE [LARGE SCALE GENOMIC DNA]</scope>
</reference>